<dbReference type="InterPro" id="IPR000073">
    <property type="entry name" value="AB_hydrolase_1"/>
</dbReference>
<dbReference type="Proteomes" id="UP000295172">
    <property type="component" value="Unassembled WGS sequence"/>
</dbReference>
<protein>
    <submittedName>
        <fullName evidence="2">Alpha/beta hydrolase</fullName>
    </submittedName>
</protein>
<keyword evidence="2" id="KW-0378">Hydrolase</keyword>
<keyword evidence="3" id="KW-1185">Reference proteome</keyword>
<sequence>MTNGNAVRRRLDVGEETVEFFERGDGEPLLLVHAGVFDAWFTPLAHDATLKDFRVLQTRRVGYDTTAPKPGRHLTIADHARHCAAILDSLQIQRAHVLGHSSGSLIGLQLAVERPELVQSLVLVEPAIAPALAPPNEAAGIRESYQAMAAMARAGADLVALFDTFMRQVCAQDYRDVLLAALGPEGIQRAERDCGFFFREEVPAVQHWTFDRAIASRIAQPVLFVQGGDSPSIVHAIIAHIATMLAADTETTTIPGTDHLLPLRDPATLGRLTADFTRRHRITAHI</sequence>
<dbReference type="PANTHER" id="PTHR43194">
    <property type="entry name" value="HYDROLASE ALPHA/BETA FOLD FAMILY"/>
    <property type="match status" value="1"/>
</dbReference>
<reference evidence="2 3" key="1">
    <citation type="submission" date="2019-02" db="EMBL/GenBank/DDBJ databases">
        <title>Draft genome sequences of novel Actinobacteria.</title>
        <authorList>
            <person name="Sahin N."/>
            <person name="Ay H."/>
            <person name="Saygin H."/>
        </authorList>
    </citation>
    <scope>NUCLEOTIDE SEQUENCE [LARGE SCALE GENOMIC DNA]</scope>
    <source>
        <strain evidence="2 3">16K104</strain>
    </source>
</reference>
<feature type="domain" description="AB hydrolase-1" evidence="1">
    <location>
        <begin position="28"/>
        <end position="156"/>
    </location>
</feature>
<comment type="caution">
    <text evidence="2">The sequence shown here is derived from an EMBL/GenBank/DDBJ whole genome shotgun (WGS) entry which is preliminary data.</text>
</comment>
<gene>
    <name evidence="2" type="ORF">E1218_09205</name>
</gene>
<dbReference type="PANTHER" id="PTHR43194:SF2">
    <property type="entry name" value="PEROXISOMAL MEMBRANE PROTEIN LPX1"/>
    <property type="match status" value="1"/>
</dbReference>
<dbReference type="InterPro" id="IPR029058">
    <property type="entry name" value="AB_hydrolase_fold"/>
</dbReference>
<organism evidence="2 3">
    <name type="scientific">Kribbella turkmenica</name>
    <dbReference type="NCBI Taxonomy" id="2530375"/>
    <lineage>
        <taxon>Bacteria</taxon>
        <taxon>Bacillati</taxon>
        <taxon>Actinomycetota</taxon>
        <taxon>Actinomycetes</taxon>
        <taxon>Propionibacteriales</taxon>
        <taxon>Kribbellaceae</taxon>
        <taxon>Kribbella</taxon>
    </lineage>
</organism>
<evidence type="ECO:0000313" key="2">
    <source>
        <dbReference type="EMBL" id="TDD27833.1"/>
    </source>
</evidence>
<evidence type="ECO:0000259" key="1">
    <source>
        <dbReference type="Pfam" id="PF00561"/>
    </source>
</evidence>
<dbReference type="EMBL" id="SMKR01000029">
    <property type="protein sequence ID" value="TDD27833.1"/>
    <property type="molecule type" value="Genomic_DNA"/>
</dbReference>
<dbReference type="InterPro" id="IPR050228">
    <property type="entry name" value="Carboxylesterase_BioH"/>
</dbReference>
<dbReference type="AlphaFoldDB" id="A0A4R4XBA1"/>
<evidence type="ECO:0000313" key="3">
    <source>
        <dbReference type="Proteomes" id="UP000295172"/>
    </source>
</evidence>
<dbReference type="Pfam" id="PF00561">
    <property type="entry name" value="Abhydrolase_1"/>
    <property type="match status" value="1"/>
</dbReference>
<name>A0A4R4XBA1_9ACTN</name>
<proteinExistence type="predicted"/>
<dbReference type="OrthoDB" id="9808398at2"/>
<dbReference type="RefSeq" id="WP_132318282.1">
    <property type="nucleotide sequence ID" value="NZ_SMKR01000029.1"/>
</dbReference>
<dbReference type="SUPFAM" id="SSF53474">
    <property type="entry name" value="alpha/beta-Hydrolases"/>
    <property type="match status" value="1"/>
</dbReference>
<dbReference type="GO" id="GO:0016787">
    <property type="term" value="F:hydrolase activity"/>
    <property type="evidence" value="ECO:0007669"/>
    <property type="project" value="UniProtKB-KW"/>
</dbReference>
<accession>A0A4R4XBA1</accession>
<dbReference type="Gene3D" id="3.40.50.1820">
    <property type="entry name" value="alpha/beta hydrolase"/>
    <property type="match status" value="1"/>
</dbReference>